<evidence type="ECO:0000313" key="1">
    <source>
        <dbReference type="EMBL" id="KAG7662575.1"/>
    </source>
</evidence>
<dbReference type="Pfam" id="PF07956">
    <property type="entry name" value="DUF1690"/>
    <property type="match status" value="1"/>
</dbReference>
<name>A0A8J5QU31_9ASCO</name>
<evidence type="ECO:0000313" key="2">
    <source>
        <dbReference type="Proteomes" id="UP000694255"/>
    </source>
</evidence>
<dbReference type="RefSeq" id="XP_049262808.1">
    <property type="nucleotide sequence ID" value="XM_049407772.1"/>
</dbReference>
<keyword evidence="2" id="KW-1185">Reference proteome</keyword>
<dbReference type="AlphaFoldDB" id="A0A8J5QU31"/>
<dbReference type="InterPro" id="IPR012471">
    <property type="entry name" value="DUF1690"/>
</dbReference>
<sequence length="156" mass="17584">MGSNTSKPETKVFTPNIPVDFSASFLSQLESSQESDFSRAQHTEKYIQERVAAELTKLEAETIEKFRNTTSNALIKDNDNSNTVEADKLASVPSLNEKITKLTELLQENIKLAKIEVSDSVKASREEVIKCLNENQGKSLNCWDEVETFRKLVKEL</sequence>
<reference evidence="1 2" key="1">
    <citation type="journal article" date="2021" name="DNA Res.">
        <title>Genome analysis of Candida subhashii reveals its hybrid nature and dual mitochondrial genome conformations.</title>
        <authorList>
            <person name="Mixao V."/>
            <person name="Hegedusova E."/>
            <person name="Saus E."/>
            <person name="Pryszcz L.P."/>
            <person name="Cillingova A."/>
            <person name="Nosek J."/>
            <person name="Gabaldon T."/>
        </authorList>
    </citation>
    <scope>NUCLEOTIDE SEQUENCE [LARGE SCALE GENOMIC DNA]</scope>
    <source>
        <strain evidence="1 2">CBS 10753</strain>
    </source>
</reference>
<dbReference type="GeneID" id="73470672"/>
<evidence type="ECO:0008006" key="3">
    <source>
        <dbReference type="Google" id="ProtNLM"/>
    </source>
</evidence>
<protein>
    <recommendedName>
        <fullName evidence="3">MICOS complex subunit MIC19</fullName>
    </recommendedName>
</protein>
<accession>A0A8J5QU31</accession>
<dbReference type="EMBL" id="JAGSYN010000167">
    <property type="protein sequence ID" value="KAG7662575.1"/>
    <property type="molecule type" value="Genomic_DNA"/>
</dbReference>
<proteinExistence type="predicted"/>
<dbReference type="OrthoDB" id="5544375at2759"/>
<dbReference type="Proteomes" id="UP000694255">
    <property type="component" value="Unassembled WGS sequence"/>
</dbReference>
<organism evidence="1 2">
    <name type="scientific">[Candida] subhashii</name>
    <dbReference type="NCBI Taxonomy" id="561895"/>
    <lineage>
        <taxon>Eukaryota</taxon>
        <taxon>Fungi</taxon>
        <taxon>Dikarya</taxon>
        <taxon>Ascomycota</taxon>
        <taxon>Saccharomycotina</taxon>
        <taxon>Pichiomycetes</taxon>
        <taxon>Debaryomycetaceae</taxon>
        <taxon>Spathaspora</taxon>
    </lineage>
</organism>
<gene>
    <name evidence="1" type="ORF">J8A68_003872</name>
</gene>
<comment type="caution">
    <text evidence="1">The sequence shown here is derived from an EMBL/GenBank/DDBJ whole genome shotgun (WGS) entry which is preliminary data.</text>
</comment>